<protein>
    <recommendedName>
        <fullName evidence="2">N-acetylglucosaminylphosphatidylinositol deacetylase</fullName>
        <ecNumber evidence="2">3.5.1.89</ecNumber>
    </recommendedName>
</protein>
<dbReference type="Pfam" id="PF02585">
    <property type="entry name" value="PIG-L"/>
    <property type="match status" value="1"/>
</dbReference>
<reference evidence="4 5" key="1">
    <citation type="submission" date="2021-07" db="EMBL/GenBank/DDBJ databases">
        <title>The Aristolochia fimbriata genome: insights into angiosperm evolution, floral development and chemical biosynthesis.</title>
        <authorList>
            <person name="Jiao Y."/>
        </authorList>
    </citation>
    <scope>NUCLEOTIDE SEQUENCE [LARGE SCALE GENOMIC DNA]</scope>
    <source>
        <strain evidence="4">IBCAS-2021</strain>
        <tissue evidence="4">Leaf</tissue>
    </source>
</reference>
<evidence type="ECO:0000313" key="4">
    <source>
        <dbReference type="EMBL" id="KAG9444078.1"/>
    </source>
</evidence>
<sequence>MDWLLFFILVALLWTFSLCVVLGVSRNQSSPFSVGRRNILLVVSHPDDESMFFSPTVLYLASRGHNVHVLCISIGNADGQGTLREEELYKACDVLKIPFRQVKVLNHPDLQDGFGNAWNHRLLAKIVGEEIESRSIDLVITFDSYGVSGHPNHRDVYHGICLLVPKCSRNIEAWKLISTSITRKYIGPVDIWFSLLWGLYYHQGHIYCILNGHPQRSFSAMARHASQWVWFRKLFVVFSSYTYINTLQKIN</sequence>
<keyword evidence="5" id="KW-1185">Reference proteome</keyword>
<comment type="caution">
    <text evidence="4">The sequence shown here is derived from an EMBL/GenBank/DDBJ whole genome shotgun (WGS) entry which is preliminary data.</text>
</comment>
<keyword evidence="3" id="KW-0732">Signal</keyword>
<dbReference type="InterPro" id="IPR003737">
    <property type="entry name" value="GlcNAc_PI_deacetylase-related"/>
</dbReference>
<dbReference type="Proteomes" id="UP000825729">
    <property type="component" value="Unassembled WGS sequence"/>
</dbReference>
<dbReference type="AlphaFoldDB" id="A0AAV7EA40"/>
<evidence type="ECO:0000256" key="1">
    <source>
        <dbReference type="ARBA" id="ARBA00006066"/>
    </source>
</evidence>
<dbReference type="PANTHER" id="PTHR12993">
    <property type="entry name" value="N-ACETYLGLUCOSAMINYL-PHOSPHATIDYLINOSITOL DE-N-ACETYLASE-RELATED"/>
    <property type="match status" value="1"/>
</dbReference>
<comment type="similarity">
    <text evidence="1">Belongs to the PIGL family.</text>
</comment>
<accession>A0AAV7EA40</accession>
<dbReference type="EMBL" id="JAINDJ010000006">
    <property type="protein sequence ID" value="KAG9444078.1"/>
    <property type="molecule type" value="Genomic_DNA"/>
</dbReference>
<evidence type="ECO:0000256" key="3">
    <source>
        <dbReference type="SAM" id="SignalP"/>
    </source>
</evidence>
<dbReference type="EC" id="3.5.1.89" evidence="2"/>
<dbReference type="Gene3D" id="3.40.50.10320">
    <property type="entry name" value="LmbE-like"/>
    <property type="match status" value="1"/>
</dbReference>
<dbReference type="SUPFAM" id="SSF102588">
    <property type="entry name" value="LmbE-like"/>
    <property type="match status" value="1"/>
</dbReference>
<gene>
    <name evidence="4" type="ORF">H6P81_015418</name>
</gene>
<dbReference type="InterPro" id="IPR024078">
    <property type="entry name" value="LmbE-like_dom_sf"/>
</dbReference>
<evidence type="ECO:0000313" key="5">
    <source>
        <dbReference type="Proteomes" id="UP000825729"/>
    </source>
</evidence>
<evidence type="ECO:0000256" key="2">
    <source>
        <dbReference type="ARBA" id="ARBA00012176"/>
    </source>
</evidence>
<organism evidence="4 5">
    <name type="scientific">Aristolochia fimbriata</name>
    <name type="common">White veined hardy Dutchman's pipe vine</name>
    <dbReference type="NCBI Taxonomy" id="158543"/>
    <lineage>
        <taxon>Eukaryota</taxon>
        <taxon>Viridiplantae</taxon>
        <taxon>Streptophyta</taxon>
        <taxon>Embryophyta</taxon>
        <taxon>Tracheophyta</taxon>
        <taxon>Spermatophyta</taxon>
        <taxon>Magnoliopsida</taxon>
        <taxon>Magnoliidae</taxon>
        <taxon>Piperales</taxon>
        <taxon>Aristolochiaceae</taxon>
        <taxon>Aristolochia</taxon>
    </lineage>
</organism>
<dbReference type="PANTHER" id="PTHR12993:SF11">
    <property type="entry name" value="N-ACETYLGLUCOSAMINYL-PHOSPHATIDYLINOSITOL DE-N-ACETYLASE"/>
    <property type="match status" value="1"/>
</dbReference>
<feature type="chain" id="PRO_5043697935" description="N-acetylglucosaminylphosphatidylinositol deacetylase" evidence="3">
    <location>
        <begin position="20"/>
        <end position="251"/>
    </location>
</feature>
<feature type="signal peptide" evidence="3">
    <location>
        <begin position="1"/>
        <end position="19"/>
    </location>
</feature>
<dbReference type="GO" id="GO:0000225">
    <property type="term" value="F:N-acetylglucosaminylphosphatidylinositol deacetylase activity"/>
    <property type="evidence" value="ECO:0007669"/>
    <property type="project" value="UniProtKB-EC"/>
</dbReference>
<name>A0AAV7EA40_ARIFI</name>
<dbReference type="GO" id="GO:0005783">
    <property type="term" value="C:endoplasmic reticulum"/>
    <property type="evidence" value="ECO:0007669"/>
    <property type="project" value="TreeGrafter"/>
</dbReference>
<proteinExistence type="inferred from homology"/>